<protein>
    <recommendedName>
        <fullName evidence="3">Restriction endonuclease</fullName>
    </recommendedName>
</protein>
<evidence type="ECO:0000313" key="1">
    <source>
        <dbReference type="EMBL" id="TWE18581.1"/>
    </source>
</evidence>
<reference evidence="1 2" key="1">
    <citation type="submission" date="2019-06" db="EMBL/GenBank/DDBJ databases">
        <title>Sequencing the genomes of 1000 actinobacteria strains.</title>
        <authorList>
            <person name="Klenk H.-P."/>
        </authorList>
    </citation>
    <scope>NUCLEOTIDE SEQUENCE [LARGE SCALE GENOMIC DNA]</scope>
    <source>
        <strain evidence="1 2">DSM 41649</strain>
    </source>
</reference>
<organism evidence="1 2">
    <name type="scientific">Kitasatospora atroaurantiaca</name>
    <dbReference type="NCBI Taxonomy" id="285545"/>
    <lineage>
        <taxon>Bacteria</taxon>
        <taxon>Bacillati</taxon>
        <taxon>Actinomycetota</taxon>
        <taxon>Actinomycetes</taxon>
        <taxon>Kitasatosporales</taxon>
        <taxon>Streptomycetaceae</taxon>
        <taxon>Kitasatospora</taxon>
    </lineage>
</organism>
<dbReference type="Proteomes" id="UP000318416">
    <property type="component" value="Unassembled WGS sequence"/>
</dbReference>
<dbReference type="OrthoDB" id="3527311at2"/>
<dbReference type="RefSeq" id="WP_145791931.1">
    <property type="nucleotide sequence ID" value="NZ_BAAABR010000080.1"/>
</dbReference>
<evidence type="ECO:0000313" key="2">
    <source>
        <dbReference type="Proteomes" id="UP000318416"/>
    </source>
</evidence>
<dbReference type="EMBL" id="VIVR01000001">
    <property type="protein sequence ID" value="TWE18581.1"/>
    <property type="molecule type" value="Genomic_DNA"/>
</dbReference>
<comment type="caution">
    <text evidence="1">The sequence shown here is derived from an EMBL/GenBank/DDBJ whole genome shotgun (WGS) entry which is preliminary data.</text>
</comment>
<proteinExistence type="predicted"/>
<sequence length="234" mass="25581">MSVEAVLLESPTMRARVAERVEVLDRVRALMLLPDGVHVTTESVAAYFDVSEKAVYSLVVDHRAELTSNGYRVATGSRLASLKEVCGIQSRARSIALFTRRTVLNVAMLLRDSDIARQVRCHLLDAEQAGRSAPVVQPVENLVQPLEGTIDAAVARIAENVVRGVVATAVIPVLNSLVAEVGSNSRKLDAMADRVDRLERIVLDDDEKAVARRRLRLLRALDEGAEEGLEELPV</sequence>
<name>A0A561ESL3_9ACTN</name>
<evidence type="ECO:0008006" key="3">
    <source>
        <dbReference type="Google" id="ProtNLM"/>
    </source>
</evidence>
<accession>A0A561ESL3</accession>
<gene>
    <name evidence="1" type="ORF">FB465_3661</name>
</gene>
<keyword evidence="2" id="KW-1185">Reference proteome</keyword>
<dbReference type="AlphaFoldDB" id="A0A561ESL3"/>